<keyword evidence="2" id="KW-0479">Metal-binding</keyword>
<reference evidence="6 7" key="1">
    <citation type="submission" date="2016-10" db="EMBL/GenBank/DDBJ databases">
        <title>Complete genome of the TMA-utilizing, human hosted archaeon Methanomethylophilus alvus Gen. nov, sp. nov., strain Mx-05, derived from a pure culture.</title>
        <authorList>
            <person name="Brugere J.-F."/>
            <person name="Ben Hania W."/>
            <person name="Chaudhary P.P."/>
            <person name="Gaci N."/>
            <person name="Borrel G."/>
            <person name="Cao Van Tuat L."/>
            <person name="Fardeau M.-L."/>
            <person name="Harris H.M.B."/>
            <person name="O'Toole P.W."/>
            <person name="Ollivier B."/>
        </authorList>
    </citation>
    <scope>NUCLEOTIDE SEQUENCE [LARGE SCALE GENOMIC DNA]</scope>
    <source>
        <strain evidence="6 7">Mx-05</strain>
    </source>
</reference>
<dbReference type="CDD" id="cd01335">
    <property type="entry name" value="Radical_SAM"/>
    <property type="match status" value="1"/>
</dbReference>
<dbReference type="GO" id="GO:0046872">
    <property type="term" value="F:metal ion binding"/>
    <property type="evidence" value="ECO:0007669"/>
    <property type="project" value="UniProtKB-KW"/>
</dbReference>
<evidence type="ECO:0000259" key="5">
    <source>
        <dbReference type="PROSITE" id="PS51918"/>
    </source>
</evidence>
<gene>
    <name evidence="6" type="ORF">BKD89_00735</name>
</gene>
<organism evidence="6 7">
    <name type="scientific">Methanomethylophilus alvi</name>
    <dbReference type="NCBI Taxonomy" id="1291540"/>
    <lineage>
        <taxon>Archaea</taxon>
        <taxon>Methanobacteriati</taxon>
        <taxon>Thermoplasmatota</taxon>
        <taxon>Thermoplasmata</taxon>
        <taxon>Methanomassiliicoccales</taxon>
        <taxon>Methanomethylophilaceae</taxon>
        <taxon>Methanomethylophilus</taxon>
    </lineage>
</organism>
<sequence length="356" mass="39705">MPLPLSRPNVMIIRRSAFIWVMSIDSRAADMLSKGFYKERLEPSECEYLLTFRDRSPVANLAISLADRLTRAECGDTGQICAEIDVSTGPCPCNCRFCSYAEGVTSARFFEIEDSVLVRYVQELNAFSDVRRISLMTIGDTDIDELARRVGIVKDTAKRGTQIYVNTRDVTSDECRILKKAGTYGAYHSCRIGEGTDTEIKEEKRLETIDNLVSAGLSVIAGTGPIGPEHSPKELTDAFFKTADRRCCGADIYAREPVAGTKFNSIGKMSPSRMSQIRAVFTLATSRYDFPINEPFRGTFVQGHNVSYAKYDSVKGKDQLYAARRRLFNNGYQRVMRADSGTNDLTLAYLRQTGSV</sequence>
<dbReference type="InterPro" id="IPR013785">
    <property type="entry name" value="Aldolase_TIM"/>
</dbReference>
<evidence type="ECO:0000256" key="4">
    <source>
        <dbReference type="ARBA" id="ARBA00023014"/>
    </source>
</evidence>
<name>A0A3G3IEU0_9ARCH</name>
<dbReference type="PROSITE" id="PS51918">
    <property type="entry name" value="RADICAL_SAM"/>
    <property type="match status" value="1"/>
</dbReference>
<evidence type="ECO:0000256" key="2">
    <source>
        <dbReference type="ARBA" id="ARBA00022723"/>
    </source>
</evidence>
<accession>A0A3G3IEU0</accession>
<dbReference type="GO" id="GO:0051536">
    <property type="term" value="F:iron-sulfur cluster binding"/>
    <property type="evidence" value="ECO:0007669"/>
    <property type="project" value="UniProtKB-KW"/>
</dbReference>
<proteinExistence type="predicted"/>
<evidence type="ECO:0000313" key="6">
    <source>
        <dbReference type="EMBL" id="AYQ54347.1"/>
    </source>
</evidence>
<evidence type="ECO:0000256" key="1">
    <source>
        <dbReference type="ARBA" id="ARBA00022691"/>
    </source>
</evidence>
<feature type="domain" description="Radical SAM core" evidence="5">
    <location>
        <begin position="76"/>
        <end position="293"/>
    </location>
</feature>
<keyword evidence="3" id="KW-0408">Iron</keyword>
<dbReference type="InterPro" id="IPR007197">
    <property type="entry name" value="rSAM"/>
</dbReference>
<dbReference type="OMA" id="NCTHEPC"/>
<dbReference type="GO" id="GO:0003824">
    <property type="term" value="F:catalytic activity"/>
    <property type="evidence" value="ECO:0007669"/>
    <property type="project" value="InterPro"/>
</dbReference>
<dbReference type="EMBL" id="CP017686">
    <property type="protein sequence ID" value="AYQ54347.1"/>
    <property type="molecule type" value="Genomic_DNA"/>
</dbReference>
<evidence type="ECO:0000256" key="3">
    <source>
        <dbReference type="ARBA" id="ARBA00023004"/>
    </source>
</evidence>
<protein>
    <submittedName>
        <fullName evidence="6">Radical SAM</fullName>
    </submittedName>
</protein>
<keyword evidence="4" id="KW-0411">Iron-sulfur</keyword>
<dbReference type="InterPro" id="IPR058240">
    <property type="entry name" value="rSAM_sf"/>
</dbReference>
<dbReference type="Proteomes" id="UP000273278">
    <property type="component" value="Chromosome"/>
</dbReference>
<dbReference type="AlphaFoldDB" id="A0A3G3IEU0"/>
<evidence type="ECO:0000313" key="7">
    <source>
        <dbReference type="Proteomes" id="UP000273278"/>
    </source>
</evidence>
<dbReference type="SUPFAM" id="SSF102114">
    <property type="entry name" value="Radical SAM enzymes"/>
    <property type="match status" value="1"/>
</dbReference>
<dbReference type="Gene3D" id="3.20.20.70">
    <property type="entry name" value="Aldolase class I"/>
    <property type="match status" value="1"/>
</dbReference>
<keyword evidence="1" id="KW-0949">S-adenosyl-L-methionine</keyword>